<feature type="compositionally biased region" description="Basic and acidic residues" evidence="1">
    <location>
        <begin position="482"/>
        <end position="491"/>
    </location>
</feature>
<feature type="compositionally biased region" description="Basic residues" evidence="1">
    <location>
        <begin position="889"/>
        <end position="898"/>
    </location>
</feature>
<feature type="region of interest" description="Disordered" evidence="1">
    <location>
        <begin position="837"/>
        <end position="927"/>
    </location>
</feature>
<keyword evidence="4" id="KW-1185">Reference proteome</keyword>
<feature type="chain" id="PRO_5024916275" evidence="2">
    <location>
        <begin position="23"/>
        <end position="975"/>
    </location>
</feature>
<evidence type="ECO:0000313" key="3">
    <source>
        <dbReference type="EMBL" id="VEN54084.1"/>
    </source>
</evidence>
<name>A0A653D1U3_CALMS</name>
<sequence>MLLRRSILLTTVTLLAVSQTDGQEAEESAQDDEYSQYFNAAQAYAESVHRPVINFGSEGQASQPQPHYAPANAPDFFDTVHEQTRHRRSDNNNNRNNKPSIVIRIENPREKNKRSNDDDEDVPSYDYAKNIERDADDTRKLAEVGSEKYRPSASDESYNYEEEEAPSESEPKYQDVTRQPYNAEYERAVQDIQSAGSEHIPEEIRQSQCRPIQSPKHKPDMNCFVCEDPGSKSKFTQCSYAQKHDPVKYYKENTEKFHMDHLPPGASAALDKRNKRYADKGQDPYDLIRQRTHKSFEEAGHGNIGDYGFEYEPETYEESKGELSYSEMQAEKIKKNPENCQKVDREGMTCMVCKDKSSGGNYESCSYASTPTEKKYAYVKEKKYDSDQPEEEKEQPKEKTVEVSEESKEQSKKVENTEKPPVQRRPNSRQRDVERVQEKHRSYQVKNPKKRQNLEATQTQAGINTPQATKSEKQETQTASYEEAKKSDSSQEPKQNNQNAADDEFHSHDHEHKEHFLNPHNSKEAHQPHFHMHHKSNPYGHEHNHQSEDQQQQKQPQRQPRPEATQNEHYAEVHRKEDERVTYDIPKHFSETVRHGGTADEEHQPHEHKHDEDDHHHGAETKEKQEEAPARGNEGNGGNDFDTYHYKLFPEIAKEEKKNKEREEDYEKDYSHIPTGTKQNVEDVLAEFSKKDRSKCKKAQKNGMTCYLCVDKNNIQHEECMYVQESQPKSSHVAYHGVKKKSPEEIEKEKQKQEQEKQAQQEDGDDYNENGDQQQDKSPEASAPQPQTAASETHETVVRYNPKFAHLVAKPQIEAAASEMHETVVGYNRETGEPIIGQIDLDQAPRGAEDTVVRYDEETGEPRLVPAESEKQQGVRYDEETGEKIPPGKLKKRRKVPKKATEGKEPPKEEGAQQETNTEPTLKTPPEFTVANEEGAFSAETKPVYSRVYGTKLPRYMIDKTDFEMEFDNFSGQSR</sequence>
<dbReference type="EMBL" id="CAACVG010009750">
    <property type="protein sequence ID" value="VEN54084.1"/>
    <property type="molecule type" value="Genomic_DNA"/>
</dbReference>
<feature type="region of interest" description="Disordered" evidence="1">
    <location>
        <begin position="321"/>
        <end position="341"/>
    </location>
</feature>
<feature type="region of interest" description="Disordered" evidence="1">
    <location>
        <begin position="54"/>
        <end position="174"/>
    </location>
</feature>
<dbReference type="Proteomes" id="UP000410492">
    <property type="component" value="Unassembled WGS sequence"/>
</dbReference>
<feature type="compositionally biased region" description="Basic and acidic residues" evidence="1">
    <location>
        <begin position="899"/>
        <end position="911"/>
    </location>
</feature>
<accession>A0A653D1U3</accession>
<feature type="compositionally biased region" description="Basic and acidic residues" evidence="1">
    <location>
        <begin position="868"/>
        <end position="883"/>
    </location>
</feature>
<reference evidence="3 4" key="1">
    <citation type="submission" date="2019-01" db="EMBL/GenBank/DDBJ databases">
        <authorList>
            <person name="Sayadi A."/>
        </authorList>
    </citation>
    <scope>NUCLEOTIDE SEQUENCE [LARGE SCALE GENOMIC DNA]</scope>
</reference>
<feature type="region of interest" description="Disordered" evidence="1">
    <location>
        <begin position="380"/>
        <end position="675"/>
    </location>
</feature>
<feature type="compositionally biased region" description="Basic and acidic residues" evidence="1">
    <location>
        <begin position="741"/>
        <end position="760"/>
    </location>
</feature>
<feature type="compositionally biased region" description="Basic and acidic residues" evidence="1">
    <location>
        <begin position="847"/>
        <end position="861"/>
    </location>
</feature>
<evidence type="ECO:0000256" key="1">
    <source>
        <dbReference type="SAM" id="MobiDB-lite"/>
    </source>
</evidence>
<feature type="compositionally biased region" description="Acidic residues" evidence="1">
    <location>
        <begin position="158"/>
        <end position="167"/>
    </location>
</feature>
<feature type="region of interest" description="Disordered" evidence="1">
    <location>
        <begin position="725"/>
        <end position="797"/>
    </location>
</feature>
<feature type="compositionally biased region" description="Basic and acidic residues" evidence="1">
    <location>
        <begin position="652"/>
        <end position="671"/>
    </location>
</feature>
<feature type="compositionally biased region" description="Basic and acidic residues" evidence="1">
    <location>
        <begin position="429"/>
        <end position="441"/>
    </location>
</feature>
<dbReference type="OrthoDB" id="1734063at2759"/>
<protein>
    <submittedName>
        <fullName evidence="3">Uncharacterized protein</fullName>
    </submittedName>
</protein>
<keyword evidence="2" id="KW-0732">Signal</keyword>
<feature type="compositionally biased region" description="Basic and acidic residues" evidence="1">
    <location>
        <begin position="569"/>
        <end position="629"/>
    </location>
</feature>
<feature type="compositionally biased region" description="Basic and acidic residues" evidence="1">
    <location>
        <begin position="106"/>
        <end position="116"/>
    </location>
</feature>
<evidence type="ECO:0000313" key="4">
    <source>
        <dbReference type="Proteomes" id="UP000410492"/>
    </source>
</evidence>
<feature type="compositionally biased region" description="Basic and acidic residues" evidence="1">
    <location>
        <begin position="129"/>
        <end position="150"/>
    </location>
</feature>
<proteinExistence type="predicted"/>
<gene>
    <name evidence="3" type="ORF">CALMAC_LOCUS13667</name>
</gene>
<dbReference type="AlphaFoldDB" id="A0A653D1U3"/>
<evidence type="ECO:0000256" key="2">
    <source>
        <dbReference type="SAM" id="SignalP"/>
    </source>
</evidence>
<organism evidence="3 4">
    <name type="scientific">Callosobruchus maculatus</name>
    <name type="common">Southern cowpea weevil</name>
    <name type="synonym">Pulse bruchid</name>
    <dbReference type="NCBI Taxonomy" id="64391"/>
    <lineage>
        <taxon>Eukaryota</taxon>
        <taxon>Metazoa</taxon>
        <taxon>Ecdysozoa</taxon>
        <taxon>Arthropoda</taxon>
        <taxon>Hexapoda</taxon>
        <taxon>Insecta</taxon>
        <taxon>Pterygota</taxon>
        <taxon>Neoptera</taxon>
        <taxon>Endopterygota</taxon>
        <taxon>Coleoptera</taxon>
        <taxon>Polyphaga</taxon>
        <taxon>Cucujiformia</taxon>
        <taxon>Chrysomeloidea</taxon>
        <taxon>Chrysomelidae</taxon>
        <taxon>Bruchinae</taxon>
        <taxon>Bruchini</taxon>
        <taxon>Callosobruchus</taxon>
    </lineage>
</organism>
<feature type="signal peptide" evidence="2">
    <location>
        <begin position="1"/>
        <end position="22"/>
    </location>
</feature>
<feature type="compositionally biased region" description="Polar residues" evidence="1">
    <location>
        <begin position="454"/>
        <end position="469"/>
    </location>
</feature>
<feature type="compositionally biased region" description="Basic and acidic residues" evidence="1">
    <location>
        <begin position="394"/>
        <end position="418"/>
    </location>
</feature>
<feature type="compositionally biased region" description="Basic and acidic residues" evidence="1">
    <location>
        <begin position="329"/>
        <end position="341"/>
    </location>
</feature>
<feature type="compositionally biased region" description="Basic and acidic residues" evidence="1">
    <location>
        <begin position="503"/>
        <end position="527"/>
    </location>
</feature>